<gene>
    <name evidence="9" type="primary">rfbB</name>
    <name evidence="9" type="ORF">GJV26_06145</name>
</gene>
<reference evidence="9 10" key="1">
    <citation type="submission" date="2019-11" db="EMBL/GenBank/DDBJ databases">
        <title>Draft Genome Sequences of Six Type Strains of the Genus Massilia.</title>
        <authorList>
            <person name="Miess H."/>
            <person name="Frediansyah A."/>
            <person name="Goeker M."/>
            <person name="Gross H."/>
        </authorList>
    </citation>
    <scope>NUCLEOTIDE SEQUENCE [LARGE SCALE GENOMIC DNA]</scope>
    <source>
        <strain evidence="9 10">DSM 17513</strain>
    </source>
</reference>
<keyword evidence="10" id="KW-1185">Reference proteome</keyword>
<dbReference type="InterPro" id="IPR005888">
    <property type="entry name" value="dTDP_Gluc_deHydtase"/>
</dbReference>
<dbReference type="OrthoDB" id="9803010at2"/>
<comment type="similarity">
    <text evidence="3 7">Belongs to the NAD(P)-dependent epimerase/dehydratase family. dTDP-glucose dehydratase subfamily.</text>
</comment>
<evidence type="ECO:0000313" key="9">
    <source>
        <dbReference type="EMBL" id="MUI12059.1"/>
    </source>
</evidence>
<dbReference type="CDD" id="cd05246">
    <property type="entry name" value="dTDP_GD_SDR_e"/>
    <property type="match status" value="1"/>
</dbReference>
<dbReference type="EMBL" id="WNWM01000002">
    <property type="protein sequence ID" value="MUI12059.1"/>
    <property type="molecule type" value="Genomic_DNA"/>
</dbReference>
<keyword evidence="5" id="KW-0520">NAD</keyword>
<dbReference type="InterPro" id="IPR016040">
    <property type="entry name" value="NAD(P)-bd_dom"/>
</dbReference>
<dbReference type="EC" id="4.2.1.46" evidence="4 7"/>
<feature type="domain" description="NAD(P)-binding" evidence="8">
    <location>
        <begin position="3"/>
        <end position="323"/>
    </location>
</feature>
<comment type="cofactor">
    <cofactor evidence="2 7">
        <name>NAD(+)</name>
        <dbReference type="ChEBI" id="CHEBI:57540"/>
    </cofactor>
</comment>
<dbReference type="Gene3D" id="3.90.25.10">
    <property type="entry name" value="UDP-galactose 4-epimerase, domain 1"/>
    <property type="match status" value="1"/>
</dbReference>
<dbReference type="GO" id="GO:0008460">
    <property type="term" value="F:dTDP-glucose 4,6-dehydratase activity"/>
    <property type="evidence" value="ECO:0007669"/>
    <property type="project" value="UniProtKB-EC"/>
</dbReference>
<dbReference type="Gene3D" id="3.40.50.720">
    <property type="entry name" value="NAD(P)-binding Rossmann-like Domain"/>
    <property type="match status" value="1"/>
</dbReference>
<dbReference type="RefSeq" id="WP_155708053.1">
    <property type="nucleotide sequence ID" value="NZ_BMWU01000005.1"/>
</dbReference>
<dbReference type="Pfam" id="PF16363">
    <property type="entry name" value="GDP_Man_Dehyd"/>
    <property type="match status" value="1"/>
</dbReference>
<dbReference type="Proteomes" id="UP000431684">
    <property type="component" value="Unassembled WGS sequence"/>
</dbReference>
<dbReference type="InterPro" id="IPR036291">
    <property type="entry name" value="NAD(P)-bd_dom_sf"/>
</dbReference>
<keyword evidence="6 7" id="KW-0456">Lyase</keyword>
<evidence type="ECO:0000313" key="10">
    <source>
        <dbReference type="Proteomes" id="UP000431684"/>
    </source>
</evidence>
<comment type="catalytic activity">
    <reaction evidence="1 7">
        <text>dTDP-alpha-D-glucose = dTDP-4-dehydro-6-deoxy-alpha-D-glucose + H2O</text>
        <dbReference type="Rhea" id="RHEA:17221"/>
        <dbReference type="ChEBI" id="CHEBI:15377"/>
        <dbReference type="ChEBI" id="CHEBI:57477"/>
        <dbReference type="ChEBI" id="CHEBI:57649"/>
        <dbReference type="EC" id="4.2.1.46"/>
    </reaction>
</comment>
<evidence type="ECO:0000256" key="3">
    <source>
        <dbReference type="ARBA" id="ARBA00008178"/>
    </source>
</evidence>
<evidence type="ECO:0000256" key="2">
    <source>
        <dbReference type="ARBA" id="ARBA00001911"/>
    </source>
</evidence>
<evidence type="ECO:0000256" key="7">
    <source>
        <dbReference type="RuleBase" id="RU004473"/>
    </source>
</evidence>
<evidence type="ECO:0000256" key="6">
    <source>
        <dbReference type="ARBA" id="ARBA00023239"/>
    </source>
</evidence>
<sequence>MIFVTGGAGFIGSNFVLDWLAQTDEPVLNFDKLTYAGNLNNLASLKDDARHLFVRGDICDGEQVLALLREHQPRAIVHFAAESHVDRSIHGPAEFINTNINGTFALLEAARAYWSALPDADKAAWRFLHVSTDEVYGTLGPGDPPFSEDTPYAPNSPYSASKAASDHLVRAYFHTYGFPTLTTNCSNNYGPYHFPEKLIPLAIANAQAGKPLPIYGDGQQVRDWLYVADHCTAIRRVLADGRPGEVYNVGGWNEKANLDVVHALCDLLDSLKPKPDGTSYRAQIAYVKDRPGHDRRYAIDARKLERELGWKPAETFETGIRKTVQWYLDHPEWVADVQSGAYAKWVETNYFNRDGFARDESRHETTGGGAA</sequence>
<evidence type="ECO:0000256" key="4">
    <source>
        <dbReference type="ARBA" id="ARBA00011990"/>
    </source>
</evidence>
<dbReference type="SUPFAM" id="SSF51735">
    <property type="entry name" value="NAD(P)-binding Rossmann-fold domains"/>
    <property type="match status" value="1"/>
</dbReference>
<dbReference type="AlphaFoldDB" id="A0A6I3X5A4"/>
<protein>
    <recommendedName>
        <fullName evidence="4 7">dTDP-glucose 4,6-dehydratase</fullName>
        <ecNumber evidence="4 7">4.2.1.46</ecNumber>
    </recommendedName>
</protein>
<dbReference type="GO" id="GO:0009225">
    <property type="term" value="P:nucleotide-sugar metabolic process"/>
    <property type="evidence" value="ECO:0007669"/>
    <property type="project" value="InterPro"/>
</dbReference>
<accession>A0A6I3X5A4</accession>
<evidence type="ECO:0000259" key="8">
    <source>
        <dbReference type="Pfam" id="PF16363"/>
    </source>
</evidence>
<dbReference type="NCBIfam" id="TIGR01181">
    <property type="entry name" value="dTDP_gluc_dehyt"/>
    <property type="match status" value="1"/>
</dbReference>
<name>A0A6I3X5A4_9BURK</name>
<proteinExistence type="inferred from homology"/>
<evidence type="ECO:0000256" key="1">
    <source>
        <dbReference type="ARBA" id="ARBA00001539"/>
    </source>
</evidence>
<comment type="caution">
    <text evidence="9">The sequence shown here is derived from an EMBL/GenBank/DDBJ whole genome shotgun (WGS) entry which is preliminary data.</text>
</comment>
<evidence type="ECO:0000256" key="5">
    <source>
        <dbReference type="ARBA" id="ARBA00023027"/>
    </source>
</evidence>
<organism evidence="9 10">
    <name type="scientific">Pseudoduganella dura</name>
    <dbReference type="NCBI Taxonomy" id="321982"/>
    <lineage>
        <taxon>Bacteria</taxon>
        <taxon>Pseudomonadati</taxon>
        <taxon>Pseudomonadota</taxon>
        <taxon>Betaproteobacteria</taxon>
        <taxon>Burkholderiales</taxon>
        <taxon>Oxalobacteraceae</taxon>
        <taxon>Telluria group</taxon>
        <taxon>Pseudoduganella</taxon>
    </lineage>
</organism>
<dbReference type="PANTHER" id="PTHR43000">
    <property type="entry name" value="DTDP-D-GLUCOSE 4,6-DEHYDRATASE-RELATED"/>
    <property type="match status" value="1"/>
</dbReference>